<proteinExistence type="inferred from homology"/>
<evidence type="ECO:0000259" key="9">
    <source>
        <dbReference type="Pfam" id="PF21238"/>
    </source>
</evidence>
<evidence type="ECO:0000256" key="2">
    <source>
        <dbReference type="ARBA" id="ARBA00012787"/>
    </source>
</evidence>
<dbReference type="EMBL" id="OV725080">
    <property type="protein sequence ID" value="CAH1399528.1"/>
    <property type="molecule type" value="Genomic_DNA"/>
</dbReference>
<accession>A0A9P0HCM6</accession>
<evidence type="ECO:0000256" key="4">
    <source>
        <dbReference type="ARBA" id="ARBA00023235"/>
    </source>
</evidence>
<dbReference type="OrthoDB" id="271937at2759"/>
<dbReference type="Gene3D" id="3.30.70.3190">
    <property type="match status" value="1"/>
</dbReference>
<dbReference type="GO" id="GO:0031119">
    <property type="term" value="P:tRNA pseudouridine synthesis"/>
    <property type="evidence" value="ECO:0007669"/>
    <property type="project" value="TreeGrafter"/>
</dbReference>
<feature type="domain" description="Pus10-like C-terminal" evidence="9">
    <location>
        <begin position="255"/>
        <end position="493"/>
    </location>
</feature>
<sequence>MEKSEENNFDLVYHTLKDIGCCQMCCLRFIGEKTSYSYLNVEEIIKKREIILNEKAITGNKIQKDNACAACLGLIQKPYCDIIVERVLKDLEEADYDCDTFNIALTLPVSFQLRAHSMFLYLQSKYPKFSNFHFPLGVVTVGVKDVWKWVFTPVIAKLQNKKFSTSSDLTITVALKYADEEKECISLFSMFPDKFSRTKNRKNQGSFDNFSRKSAETSLKIVDSDKFSECYAVPPVIPDSNIVYDSITMLHSSVYIAGRYNKLSRVLPQTPWLINGERKLEGSVEELISGPMKRIIKSQDTRFAASGREDVDVRTLGRGRPFYVEHIDPHRVQIDFGTMRQLEDDINKEANGEVFVRDLQFIDKSALEMLKVGEETKTKEYRALCFLLDPKERDNCNNRLKDLSSQFPVKLQQATPIRVLHRRPVAVRERTIHWLKTTLLREDKDVFTISLNTQAGTYIKEFIHGDFGRTKPCLGELLGGIDVDILALDVEDVLLDWPPEVSSKKEQLSES</sequence>
<dbReference type="GO" id="GO:0160148">
    <property type="term" value="F:tRNA pseudouridine(55) synthase activity"/>
    <property type="evidence" value="ECO:0007669"/>
    <property type="project" value="UniProtKB-EC"/>
</dbReference>
<dbReference type="PANTHER" id="PTHR21568">
    <property type="entry name" value="TRNA PSEUDOURIDINE SYNTHASE PUS10"/>
    <property type="match status" value="1"/>
</dbReference>
<protein>
    <recommendedName>
        <fullName evidence="2">tRNA pseudouridine(55) synthase</fullName>
        <ecNumber evidence="2">5.4.99.25</ecNumber>
    </recommendedName>
    <alternativeName>
        <fullName evidence="7">tRNA pseudouridine 55 synthase</fullName>
    </alternativeName>
    <alternativeName>
        <fullName evidence="5">tRNA pseudouridylate synthase</fullName>
    </alternativeName>
    <alternativeName>
        <fullName evidence="6">tRNA-uridine isomerase</fullName>
    </alternativeName>
</protein>
<dbReference type="Gene3D" id="3.30.70.2510">
    <property type="match status" value="1"/>
</dbReference>
<dbReference type="PANTHER" id="PTHR21568:SF0">
    <property type="entry name" value="TRNA PSEUDOURIDINE SYNTHASE PUS10"/>
    <property type="match status" value="1"/>
</dbReference>
<dbReference type="Pfam" id="PF21238">
    <property type="entry name" value="Pus10_C"/>
    <property type="match status" value="1"/>
</dbReference>
<evidence type="ECO:0000313" key="11">
    <source>
        <dbReference type="Proteomes" id="UP001152798"/>
    </source>
</evidence>
<dbReference type="FunFam" id="3.30.70.3190:FF:000001">
    <property type="entry name" value="tRNA pseudouridine synthase Pus10"/>
    <property type="match status" value="1"/>
</dbReference>
<dbReference type="InterPro" id="IPR048741">
    <property type="entry name" value="Pus10-like_C"/>
</dbReference>
<dbReference type="AlphaFoldDB" id="A0A9P0HCM6"/>
<keyword evidence="4" id="KW-0413">Isomerase</keyword>
<dbReference type="EC" id="5.4.99.25" evidence="2"/>
<reference evidence="10" key="1">
    <citation type="submission" date="2022-01" db="EMBL/GenBank/DDBJ databases">
        <authorList>
            <person name="King R."/>
        </authorList>
    </citation>
    <scope>NUCLEOTIDE SEQUENCE</scope>
</reference>
<dbReference type="Proteomes" id="UP001152798">
    <property type="component" value="Chromosome 4"/>
</dbReference>
<dbReference type="FunFam" id="3.30.70.2510:FF:000001">
    <property type="entry name" value="tRNA pseudouridine synthase Pus10"/>
    <property type="match status" value="1"/>
</dbReference>
<dbReference type="GO" id="GO:0003723">
    <property type="term" value="F:RNA binding"/>
    <property type="evidence" value="ECO:0007669"/>
    <property type="project" value="InterPro"/>
</dbReference>
<feature type="domain" description="Pus10 N-terminal eukaryotes" evidence="8">
    <location>
        <begin position="68"/>
        <end position="248"/>
    </location>
</feature>
<keyword evidence="11" id="KW-1185">Reference proteome</keyword>
<dbReference type="SUPFAM" id="SSF55120">
    <property type="entry name" value="Pseudouridine synthase"/>
    <property type="match status" value="1"/>
</dbReference>
<evidence type="ECO:0000256" key="3">
    <source>
        <dbReference type="ARBA" id="ARBA00022694"/>
    </source>
</evidence>
<evidence type="ECO:0000256" key="5">
    <source>
        <dbReference type="ARBA" id="ARBA00075270"/>
    </source>
</evidence>
<dbReference type="InterPro" id="IPR048742">
    <property type="entry name" value="Pus10_N_euk"/>
</dbReference>
<evidence type="ECO:0000259" key="8">
    <source>
        <dbReference type="Pfam" id="PF21237"/>
    </source>
</evidence>
<keyword evidence="3" id="KW-0819">tRNA processing</keyword>
<dbReference type="InterPro" id="IPR039894">
    <property type="entry name" value="Pus10-like"/>
</dbReference>
<evidence type="ECO:0000313" key="10">
    <source>
        <dbReference type="EMBL" id="CAH1399528.1"/>
    </source>
</evidence>
<evidence type="ECO:0000256" key="1">
    <source>
        <dbReference type="ARBA" id="ARBA00009652"/>
    </source>
</evidence>
<evidence type="ECO:0000256" key="7">
    <source>
        <dbReference type="ARBA" id="ARBA00083669"/>
    </source>
</evidence>
<comment type="similarity">
    <text evidence="1">Belongs to the pseudouridine synthase Pus10 family.</text>
</comment>
<gene>
    <name evidence="10" type="ORF">NEZAVI_LOCUS8960</name>
</gene>
<name>A0A9P0HCM6_NEZVI</name>
<organism evidence="10 11">
    <name type="scientific">Nezara viridula</name>
    <name type="common">Southern green stink bug</name>
    <name type="synonym">Cimex viridulus</name>
    <dbReference type="NCBI Taxonomy" id="85310"/>
    <lineage>
        <taxon>Eukaryota</taxon>
        <taxon>Metazoa</taxon>
        <taxon>Ecdysozoa</taxon>
        <taxon>Arthropoda</taxon>
        <taxon>Hexapoda</taxon>
        <taxon>Insecta</taxon>
        <taxon>Pterygota</taxon>
        <taxon>Neoptera</taxon>
        <taxon>Paraneoptera</taxon>
        <taxon>Hemiptera</taxon>
        <taxon>Heteroptera</taxon>
        <taxon>Panheteroptera</taxon>
        <taxon>Pentatomomorpha</taxon>
        <taxon>Pentatomoidea</taxon>
        <taxon>Pentatomidae</taxon>
        <taxon>Pentatominae</taxon>
        <taxon>Nezara</taxon>
    </lineage>
</organism>
<evidence type="ECO:0000256" key="6">
    <source>
        <dbReference type="ARBA" id="ARBA00079393"/>
    </source>
</evidence>
<dbReference type="InterPro" id="IPR020103">
    <property type="entry name" value="PsdUridine_synth_cat_dom_sf"/>
</dbReference>
<dbReference type="Pfam" id="PF21237">
    <property type="entry name" value="Pus10_N_euk"/>
    <property type="match status" value="1"/>
</dbReference>